<feature type="transmembrane region" description="Helical" evidence="1">
    <location>
        <begin position="88"/>
        <end position="107"/>
    </location>
</feature>
<comment type="caution">
    <text evidence="2">The sequence shown here is derived from an EMBL/GenBank/DDBJ whole genome shotgun (WGS) entry which is preliminary data.</text>
</comment>
<evidence type="ECO:0000313" key="2">
    <source>
        <dbReference type="EMBL" id="MFC5886894.1"/>
    </source>
</evidence>
<reference evidence="3" key="1">
    <citation type="journal article" date="2019" name="Int. J. Syst. Evol. Microbiol.">
        <title>The Global Catalogue of Microorganisms (GCM) 10K type strain sequencing project: providing services to taxonomists for standard genome sequencing and annotation.</title>
        <authorList>
            <consortium name="The Broad Institute Genomics Platform"/>
            <consortium name="The Broad Institute Genome Sequencing Center for Infectious Disease"/>
            <person name="Wu L."/>
            <person name="Ma J."/>
        </authorList>
    </citation>
    <scope>NUCLEOTIDE SEQUENCE [LARGE SCALE GENOMIC DNA]</scope>
    <source>
        <strain evidence="3">CGMCC 4.1469</strain>
    </source>
</reference>
<protein>
    <recommendedName>
        <fullName evidence="4">ABC transporter permease</fullName>
    </recommendedName>
</protein>
<evidence type="ECO:0008006" key="4">
    <source>
        <dbReference type="Google" id="ProtNLM"/>
    </source>
</evidence>
<dbReference type="EMBL" id="JBHSOD010000021">
    <property type="protein sequence ID" value="MFC5886894.1"/>
    <property type="molecule type" value="Genomic_DNA"/>
</dbReference>
<feature type="transmembrane region" description="Helical" evidence="1">
    <location>
        <begin position="301"/>
        <end position="319"/>
    </location>
</feature>
<dbReference type="Proteomes" id="UP001596067">
    <property type="component" value="Unassembled WGS sequence"/>
</dbReference>
<proteinExistence type="predicted"/>
<evidence type="ECO:0000256" key="1">
    <source>
        <dbReference type="SAM" id="Phobius"/>
    </source>
</evidence>
<feature type="transmembrane region" description="Helical" evidence="1">
    <location>
        <begin position="202"/>
        <end position="223"/>
    </location>
</feature>
<feature type="transmembrane region" description="Helical" evidence="1">
    <location>
        <begin position="128"/>
        <end position="154"/>
    </location>
</feature>
<keyword evidence="1" id="KW-0812">Transmembrane</keyword>
<feature type="transmembrane region" description="Helical" evidence="1">
    <location>
        <begin position="27"/>
        <end position="49"/>
    </location>
</feature>
<sequence length="324" mass="34097">MSAVAAASSAARRAGVLQASWLRHRSALLTLLGVLAGAAVLLAATGLYIHAGFEDSGAARCDPGAEACARVWKAFLHEYGTPIRVGEALLPFLGGALGAFTGGPLVAREFEHGTFRFAWTQGAGRARWTAAGLALAGAVLGVGSALLGLLLAWWSEPAARQWGRFSPAVFAQSAPSLVGRALFAFGVAALAGAVLRRTVVSVGVGLVVSVAGSFAGEALRFHYLPPLEGVVHSLLEPAADQRWVGSMWFADPAGRRLPDGDFYRLGQDFGGLERLVRDGGYSVHQVYQPGERYWPFQIAESGWMAAVGIAACAAAVWWVRRRAS</sequence>
<keyword evidence="1" id="KW-1133">Transmembrane helix</keyword>
<evidence type="ECO:0000313" key="3">
    <source>
        <dbReference type="Proteomes" id="UP001596067"/>
    </source>
</evidence>
<keyword evidence="3" id="KW-1185">Reference proteome</keyword>
<name>A0ABW1F150_9ACTN</name>
<feature type="transmembrane region" description="Helical" evidence="1">
    <location>
        <begin position="174"/>
        <end position="195"/>
    </location>
</feature>
<dbReference type="RefSeq" id="WP_313767433.1">
    <property type="nucleotide sequence ID" value="NZ_BAAAVH010000027.1"/>
</dbReference>
<accession>A0ABW1F150</accession>
<keyword evidence="1" id="KW-0472">Membrane</keyword>
<organism evidence="2 3">
    <name type="scientific">Kitasatospora aburaviensis</name>
    <dbReference type="NCBI Taxonomy" id="67265"/>
    <lineage>
        <taxon>Bacteria</taxon>
        <taxon>Bacillati</taxon>
        <taxon>Actinomycetota</taxon>
        <taxon>Actinomycetes</taxon>
        <taxon>Kitasatosporales</taxon>
        <taxon>Streptomycetaceae</taxon>
        <taxon>Kitasatospora</taxon>
    </lineage>
</organism>
<gene>
    <name evidence="2" type="ORF">ACFP0N_18155</name>
</gene>